<proteinExistence type="predicted"/>
<evidence type="ECO:0000313" key="3">
    <source>
        <dbReference type="Proteomes" id="UP001058974"/>
    </source>
</evidence>
<evidence type="ECO:0000256" key="1">
    <source>
        <dbReference type="SAM" id="MobiDB-lite"/>
    </source>
</evidence>
<dbReference type="GO" id="GO:0000978">
    <property type="term" value="F:RNA polymerase II cis-regulatory region sequence-specific DNA binding"/>
    <property type="evidence" value="ECO:0007669"/>
    <property type="project" value="TreeGrafter"/>
</dbReference>
<dbReference type="GO" id="GO:0003700">
    <property type="term" value="F:DNA-binding transcription factor activity"/>
    <property type="evidence" value="ECO:0007669"/>
    <property type="project" value="TreeGrafter"/>
</dbReference>
<keyword evidence="3" id="KW-1185">Reference proteome</keyword>
<sequence>NNSFIIDNVSLFSLTTISPASSNNSISMKIDTDNLEFANENFIRGQKHLLSNIHRRRHPHVTDQQKALPQKNNSDEPSLEAINSSLWKQGENLKSERKTLTRELVKLSSTLNPLRVSCFY</sequence>
<dbReference type="PANTHER" id="PTHR10015:SF325">
    <property type="entry name" value="HEAT STRESS TRANSCRIPTION FACTOR A-8"/>
    <property type="match status" value="1"/>
</dbReference>
<dbReference type="PANTHER" id="PTHR10015">
    <property type="entry name" value="HEAT SHOCK TRANSCRIPTION FACTOR"/>
    <property type="match status" value="1"/>
</dbReference>
<feature type="compositionally biased region" description="Polar residues" evidence="1">
    <location>
        <begin position="62"/>
        <end position="78"/>
    </location>
</feature>
<name>A0A9D4ZRI2_PEA</name>
<protein>
    <submittedName>
        <fullName evidence="2">Uncharacterized protein</fullName>
    </submittedName>
</protein>
<comment type="caution">
    <text evidence="2">The sequence shown here is derived from an EMBL/GenBank/DDBJ whole genome shotgun (WGS) entry which is preliminary data.</text>
</comment>
<dbReference type="GO" id="GO:0005634">
    <property type="term" value="C:nucleus"/>
    <property type="evidence" value="ECO:0007669"/>
    <property type="project" value="TreeGrafter"/>
</dbReference>
<dbReference type="GO" id="GO:0034605">
    <property type="term" value="P:cellular response to heat"/>
    <property type="evidence" value="ECO:0007669"/>
    <property type="project" value="TreeGrafter"/>
</dbReference>
<dbReference type="AlphaFoldDB" id="A0A9D4ZRI2"/>
<reference evidence="2 3" key="1">
    <citation type="journal article" date="2022" name="Nat. Genet.">
        <title>Improved pea reference genome and pan-genome highlight genomic features and evolutionary characteristics.</title>
        <authorList>
            <person name="Yang T."/>
            <person name="Liu R."/>
            <person name="Luo Y."/>
            <person name="Hu S."/>
            <person name="Wang D."/>
            <person name="Wang C."/>
            <person name="Pandey M.K."/>
            <person name="Ge S."/>
            <person name="Xu Q."/>
            <person name="Li N."/>
            <person name="Li G."/>
            <person name="Huang Y."/>
            <person name="Saxena R.K."/>
            <person name="Ji Y."/>
            <person name="Li M."/>
            <person name="Yan X."/>
            <person name="He Y."/>
            <person name="Liu Y."/>
            <person name="Wang X."/>
            <person name="Xiang C."/>
            <person name="Varshney R.K."/>
            <person name="Ding H."/>
            <person name="Gao S."/>
            <person name="Zong X."/>
        </authorList>
    </citation>
    <scope>NUCLEOTIDE SEQUENCE [LARGE SCALE GENOMIC DNA]</scope>
    <source>
        <strain evidence="2 3">cv. Zhongwan 6</strain>
    </source>
</reference>
<accession>A0A9D4ZRI2</accession>
<feature type="non-terminal residue" evidence="2">
    <location>
        <position position="1"/>
    </location>
</feature>
<feature type="region of interest" description="Disordered" evidence="1">
    <location>
        <begin position="59"/>
        <end position="78"/>
    </location>
</feature>
<dbReference type="Proteomes" id="UP001058974">
    <property type="component" value="Chromosome 7"/>
</dbReference>
<dbReference type="GO" id="GO:0006357">
    <property type="term" value="P:regulation of transcription by RNA polymerase II"/>
    <property type="evidence" value="ECO:0007669"/>
    <property type="project" value="TreeGrafter"/>
</dbReference>
<gene>
    <name evidence="2" type="ORF">KIW84_070165</name>
</gene>
<dbReference type="Gramene" id="Psat07G0016500-T1">
    <property type="protein sequence ID" value="KAI5382627.1"/>
    <property type="gene ID" value="KIW84_070165"/>
</dbReference>
<dbReference type="EMBL" id="JAMSHJ010000007">
    <property type="protein sequence ID" value="KAI5382627.1"/>
    <property type="molecule type" value="Genomic_DNA"/>
</dbReference>
<organism evidence="2 3">
    <name type="scientific">Pisum sativum</name>
    <name type="common">Garden pea</name>
    <name type="synonym">Lathyrus oleraceus</name>
    <dbReference type="NCBI Taxonomy" id="3888"/>
    <lineage>
        <taxon>Eukaryota</taxon>
        <taxon>Viridiplantae</taxon>
        <taxon>Streptophyta</taxon>
        <taxon>Embryophyta</taxon>
        <taxon>Tracheophyta</taxon>
        <taxon>Spermatophyta</taxon>
        <taxon>Magnoliopsida</taxon>
        <taxon>eudicotyledons</taxon>
        <taxon>Gunneridae</taxon>
        <taxon>Pentapetalae</taxon>
        <taxon>rosids</taxon>
        <taxon>fabids</taxon>
        <taxon>Fabales</taxon>
        <taxon>Fabaceae</taxon>
        <taxon>Papilionoideae</taxon>
        <taxon>50 kb inversion clade</taxon>
        <taxon>NPAAA clade</taxon>
        <taxon>Hologalegina</taxon>
        <taxon>IRL clade</taxon>
        <taxon>Fabeae</taxon>
        <taxon>Lathyrus</taxon>
    </lineage>
</organism>
<evidence type="ECO:0000313" key="2">
    <source>
        <dbReference type="EMBL" id="KAI5382627.1"/>
    </source>
</evidence>